<keyword evidence="4" id="KW-1185">Reference proteome</keyword>
<dbReference type="EMBL" id="RBZM01000007">
    <property type="protein sequence ID" value="RKP51366.1"/>
    <property type="molecule type" value="Genomic_DNA"/>
</dbReference>
<dbReference type="Pfam" id="PF02080">
    <property type="entry name" value="TrkA_C"/>
    <property type="match status" value="1"/>
</dbReference>
<dbReference type="AlphaFoldDB" id="A0A494XR96"/>
<evidence type="ECO:0000313" key="4">
    <source>
        <dbReference type="Proteomes" id="UP000282076"/>
    </source>
</evidence>
<sequence length="241" mass="27097">MWFIVTYIAIVLLVIEIAVVLMRSTGLKYDIARFQVISLLTSTGFTTRESELILGHPVRRRLGMFLILFGVFSLAVIISSISSILAPEFRISGLAVIPALLAVILLLLKLPAVGPLLQSKFAMPLERKFEVDELPINDVLLHCDDDTFIDIPIGADSALIGQTLDKLWLNHSDADMNVLFIGRGAETVRKNRMTTKLEQGDVLYLYGESGHIRRAFDMELRARERIPADERKAWSWMERGS</sequence>
<feature type="transmembrane region" description="Helical" evidence="1">
    <location>
        <begin position="91"/>
        <end position="110"/>
    </location>
</feature>
<feature type="transmembrane region" description="Helical" evidence="1">
    <location>
        <begin position="6"/>
        <end position="24"/>
    </location>
</feature>
<keyword evidence="1" id="KW-1133">Transmembrane helix</keyword>
<proteinExistence type="predicted"/>
<gene>
    <name evidence="3" type="ORF">D7Z26_16335</name>
</gene>
<evidence type="ECO:0000256" key="1">
    <source>
        <dbReference type="SAM" id="Phobius"/>
    </source>
</evidence>
<protein>
    <submittedName>
        <fullName evidence="3">Potassium transporter TrkA</fullName>
    </submittedName>
</protein>
<dbReference type="InterPro" id="IPR036721">
    <property type="entry name" value="RCK_C_sf"/>
</dbReference>
<comment type="caution">
    <text evidence="3">The sequence shown here is derived from an EMBL/GenBank/DDBJ whole genome shotgun (WGS) entry which is preliminary data.</text>
</comment>
<feature type="transmembrane region" description="Helical" evidence="1">
    <location>
        <begin position="62"/>
        <end position="85"/>
    </location>
</feature>
<name>A0A494XR96_9BACL</name>
<evidence type="ECO:0000313" key="3">
    <source>
        <dbReference type="EMBL" id="RKP51366.1"/>
    </source>
</evidence>
<dbReference type="GO" id="GO:0008324">
    <property type="term" value="F:monoatomic cation transmembrane transporter activity"/>
    <property type="evidence" value="ECO:0007669"/>
    <property type="project" value="InterPro"/>
</dbReference>
<accession>A0A494XR96</accession>
<dbReference type="InterPro" id="IPR006037">
    <property type="entry name" value="RCK_C"/>
</dbReference>
<dbReference type="GO" id="GO:0006813">
    <property type="term" value="P:potassium ion transport"/>
    <property type="evidence" value="ECO:0007669"/>
    <property type="project" value="InterPro"/>
</dbReference>
<keyword evidence="1" id="KW-0812">Transmembrane</keyword>
<reference evidence="3 4" key="1">
    <citation type="submission" date="2018-10" db="EMBL/GenBank/DDBJ databases">
        <title>Cohnella sp. M2MS4P-1, whole genome shotgun sequence.</title>
        <authorList>
            <person name="Tuo L."/>
        </authorList>
    </citation>
    <scope>NUCLEOTIDE SEQUENCE [LARGE SCALE GENOMIC DNA]</scope>
    <source>
        <strain evidence="3 4">M2MS4P-1</strain>
    </source>
</reference>
<evidence type="ECO:0000259" key="2">
    <source>
        <dbReference type="PROSITE" id="PS51202"/>
    </source>
</evidence>
<feature type="domain" description="RCK C-terminal" evidence="2">
    <location>
        <begin position="136"/>
        <end position="221"/>
    </location>
</feature>
<dbReference type="RefSeq" id="WP_120978064.1">
    <property type="nucleotide sequence ID" value="NZ_RBZM01000007.1"/>
</dbReference>
<dbReference type="Gene3D" id="3.30.70.1450">
    <property type="entry name" value="Regulator of K+ conductance, C-terminal domain"/>
    <property type="match status" value="1"/>
</dbReference>
<dbReference type="SUPFAM" id="SSF116726">
    <property type="entry name" value="TrkA C-terminal domain-like"/>
    <property type="match status" value="1"/>
</dbReference>
<organism evidence="3 4">
    <name type="scientific">Cohnella endophytica</name>
    <dbReference type="NCBI Taxonomy" id="2419778"/>
    <lineage>
        <taxon>Bacteria</taxon>
        <taxon>Bacillati</taxon>
        <taxon>Bacillota</taxon>
        <taxon>Bacilli</taxon>
        <taxon>Bacillales</taxon>
        <taxon>Paenibacillaceae</taxon>
        <taxon>Cohnella</taxon>
    </lineage>
</organism>
<keyword evidence="1" id="KW-0472">Membrane</keyword>
<dbReference type="Proteomes" id="UP000282076">
    <property type="component" value="Unassembled WGS sequence"/>
</dbReference>
<dbReference type="PROSITE" id="PS51202">
    <property type="entry name" value="RCK_C"/>
    <property type="match status" value="1"/>
</dbReference>
<dbReference type="OrthoDB" id="369355at2"/>